<dbReference type="NCBIfam" id="TIGR00275">
    <property type="entry name" value="aminoacetone oxidase family FAD-binding enzyme"/>
    <property type="match status" value="1"/>
</dbReference>
<dbReference type="InterPro" id="IPR057661">
    <property type="entry name" value="RsdA/BaiN/AoA(So)_Rossmann"/>
</dbReference>
<dbReference type="InterPro" id="IPR023166">
    <property type="entry name" value="BaiN-like_dom_sf"/>
</dbReference>
<dbReference type="Gene3D" id="2.40.30.10">
    <property type="entry name" value="Translation factors"/>
    <property type="match status" value="1"/>
</dbReference>
<keyword evidence="3" id="KW-0274">FAD</keyword>
<feature type="domain" description="RsdA/BaiN/AoA(So)-like insert" evidence="5">
    <location>
        <begin position="197"/>
        <end position="353"/>
    </location>
</feature>
<comment type="caution">
    <text evidence="6">The sequence shown here is derived from an EMBL/GenBank/DDBJ whole genome shotgun (WGS) entry which is preliminary data.</text>
</comment>
<gene>
    <name evidence="6" type="ORF">GCM10011419_06700</name>
</gene>
<evidence type="ECO:0000256" key="3">
    <source>
        <dbReference type="ARBA" id="ARBA00022827"/>
    </source>
</evidence>
<sequence length="415" mass="43997">MPDSNPTRPRVAIIGGGPAGLIAAETLLAHGLHVELFDAMPSVGRKFLLAGVGGMNITHSEPRAPFLARYGQREAELTPIINAFDAAALRDWVHGLGIATFVGSSGKVFPTGMKAAPLLRAWLTRLRDAGLRIHVRHRWLGWDADGGLRFATPDGEAVRHADAVLLALGGGSWAKLGSDGKWLPLLQDKGVAVAELQPSNCGFDAQWSAHFQEKFAGSALKNVAITFRDTCGQALTRRGECVVSAHGIEGNLVYAFSAAIRDEINTHGNATILLDLAPDRDPARLRAELERGRGAASLANHLRKQCGIDGVRAGLLRELLDKDGFTGMARLAAAIKALPLTLHAARPLDEAISSAGGVRFDAVDSRLMLRALPGVFVAGEMLDWEAPTGGYLLTACFASGRAAAQGVLGWLASLR</sequence>
<dbReference type="PRINTS" id="PR00419">
    <property type="entry name" value="ADXRDTASE"/>
</dbReference>
<dbReference type="InterPro" id="IPR055178">
    <property type="entry name" value="RsdA/BaiN/AoA(So)-like_dom"/>
</dbReference>
<dbReference type="InterPro" id="IPR004792">
    <property type="entry name" value="BaiN-like"/>
</dbReference>
<dbReference type="EMBL" id="BMYP01000006">
    <property type="protein sequence ID" value="GHD72835.1"/>
    <property type="molecule type" value="Genomic_DNA"/>
</dbReference>
<evidence type="ECO:0000259" key="4">
    <source>
        <dbReference type="Pfam" id="PF03486"/>
    </source>
</evidence>
<dbReference type="NCBIfam" id="TIGR03862">
    <property type="entry name" value="flavo_PP4765"/>
    <property type="match status" value="1"/>
</dbReference>
<organism evidence="6 7">
    <name type="scientific">Vogesella fluminis</name>
    <dbReference type="NCBI Taxonomy" id="1069161"/>
    <lineage>
        <taxon>Bacteria</taxon>
        <taxon>Pseudomonadati</taxon>
        <taxon>Pseudomonadota</taxon>
        <taxon>Betaproteobacteria</taxon>
        <taxon>Neisseriales</taxon>
        <taxon>Chromobacteriaceae</taxon>
        <taxon>Vogesella</taxon>
    </lineage>
</organism>
<feature type="domain" description="RsdA/BaiN/AoA(So)-like Rossmann fold-like" evidence="4">
    <location>
        <begin position="10"/>
        <end position="405"/>
    </location>
</feature>
<evidence type="ECO:0000256" key="1">
    <source>
        <dbReference type="ARBA" id="ARBA00001974"/>
    </source>
</evidence>
<dbReference type="Pfam" id="PF03486">
    <property type="entry name" value="HI0933_like"/>
    <property type="match status" value="1"/>
</dbReference>
<proteinExistence type="predicted"/>
<dbReference type="PANTHER" id="PTHR42887:SF1">
    <property type="entry name" value="BLR3961 PROTEIN"/>
    <property type="match status" value="1"/>
</dbReference>
<comment type="cofactor">
    <cofactor evidence="1">
        <name>FAD</name>
        <dbReference type="ChEBI" id="CHEBI:57692"/>
    </cofactor>
</comment>
<dbReference type="InterPro" id="IPR036188">
    <property type="entry name" value="FAD/NAD-bd_sf"/>
</dbReference>
<evidence type="ECO:0000259" key="5">
    <source>
        <dbReference type="Pfam" id="PF22780"/>
    </source>
</evidence>
<dbReference type="Gene3D" id="3.50.50.60">
    <property type="entry name" value="FAD/NAD(P)-binding domain"/>
    <property type="match status" value="1"/>
</dbReference>
<keyword evidence="2" id="KW-0285">Flavoprotein</keyword>
<evidence type="ECO:0000313" key="7">
    <source>
        <dbReference type="Proteomes" id="UP000662678"/>
    </source>
</evidence>
<dbReference type="Pfam" id="PF22780">
    <property type="entry name" value="HI0933_like_1st"/>
    <property type="match status" value="1"/>
</dbReference>
<reference evidence="7" key="1">
    <citation type="journal article" date="2019" name="Int. J. Syst. Evol. Microbiol.">
        <title>The Global Catalogue of Microorganisms (GCM) 10K type strain sequencing project: providing services to taxonomists for standard genome sequencing and annotation.</title>
        <authorList>
            <consortium name="The Broad Institute Genomics Platform"/>
            <consortium name="The Broad Institute Genome Sequencing Center for Infectious Disease"/>
            <person name="Wu L."/>
            <person name="Ma J."/>
        </authorList>
    </citation>
    <scope>NUCLEOTIDE SEQUENCE [LARGE SCALE GENOMIC DNA]</scope>
    <source>
        <strain evidence="7">KCTC 23713</strain>
    </source>
</reference>
<dbReference type="Gene3D" id="1.10.8.260">
    <property type="entry name" value="HI0933 insert domain-like"/>
    <property type="match status" value="1"/>
</dbReference>
<accession>A0ABQ3H6A7</accession>
<dbReference type="RefSeq" id="WP_189352232.1">
    <property type="nucleotide sequence ID" value="NZ_BMYP01000006.1"/>
</dbReference>
<dbReference type="InterPro" id="IPR022460">
    <property type="entry name" value="Flavoprotein_PP4765"/>
</dbReference>
<protein>
    <submittedName>
        <fullName evidence="6">NAD(FAD)-utilizing dehydrogenase</fullName>
    </submittedName>
</protein>
<evidence type="ECO:0000313" key="6">
    <source>
        <dbReference type="EMBL" id="GHD72835.1"/>
    </source>
</evidence>
<name>A0ABQ3H6A7_9NEIS</name>
<dbReference type="PANTHER" id="PTHR42887">
    <property type="entry name" value="OS12G0638800 PROTEIN"/>
    <property type="match status" value="1"/>
</dbReference>
<keyword evidence="7" id="KW-1185">Reference proteome</keyword>
<dbReference type="SUPFAM" id="SSF51905">
    <property type="entry name" value="FAD/NAD(P)-binding domain"/>
    <property type="match status" value="1"/>
</dbReference>
<evidence type="ECO:0000256" key="2">
    <source>
        <dbReference type="ARBA" id="ARBA00022630"/>
    </source>
</evidence>
<dbReference type="SUPFAM" id="SSF160996">
    <property type="entry name" value="HI0933 insert domain-like"/>
    <property type="match status" value="1"/>
</dbReference>
<dbReference type="Proteomes" id="UP000662678">
    <property type="component" value="Unassembled WGS sequence"/>
</dbReference>